<dbReference type="AlphaFoldDB" id="A0A9X2SX78"/>
<dbReference type="EMBL" id="JAMZEE010000113">
    <property type="protein sequence ID" value="MCR6510059.1"/>
    <property type="molecule type" value="Genomic_DNA"/>
</dbReference>
<sequence length="167" mass="18667">LMPRKRKFPFHKSLLGCSFFFPISCPLNVQGMAEQDIKMNQFQIVSNASYVYVELADGSQAKIKKSDLVELIRAAMPVATQASKGLMQANGFEQGKYISNEKYNNQISAGVYSSTDNLENMGTGILLVLRGIQYTAHLYITNSGSLYIKTVRSNGEILRDWKLINNT</sequence>
<feature type="non-terminal residue" evidence="1">
    <location>
        <position position="1"/>
    </location>
</feature>
<accession>A0A9X2SX78</accession>
<reference evidence="1" key="1">
    <citation type="journal article" date="2022" name="Arch. Microbiol.">
        <title>Bacteroides muris sp. nov. isolated from the cecum of wild-derived house mice.</title>
        <authorList>
            <person name="Fokt H."/>
            <person name="Unni R."/>
            <person name="Repnik U."/>
            <person name="Schmitz R.A."/>
            <person name="Bramkamp M."/>
            <person name="Baines J.F."/>
            <person name="Unterweger D."/>
        </authorList>
    </citation>
    <scope>NUCLEOTIDE SEQUENCE</scope>
    <source>
        <strain evidence="1">KH569_7</strain>
    </source>
</reference>
<protein>
    <submittedName>
        <fullName evidence="1">Uncharacterized protein</fullName>
    </submittedName>
</protein>
<reference evidence="1" key="2">
    <citation type="submission" date="2022-04" db="EMBL/GenBank/DDBJ databases">
        <authorList>
            <person name="Fokt H."/>
            <person name="Baines J."/>
        </authorList>
    </citation>
    <scope>NUCLEOTIDE SEQUENCE</scope>
    <source>
        <strain evidence="1">KH569_7</strain>
    </source>
</reference>
<organism evidence="1 2">
    <name type="scientific">Bacteroides muris</name>
    <name type="common">ex Fokt et al. 2023</name>
    <dbReference type="NCBI Taxonomy" id="2937417"/>
    <lineage>
        <taxon>Bacteria</taxon>
        <taxon>Pseudomonadati</taxon>
        <taxon>Bacteroidota</taxon>
        <taxon>Bacteroidia</taxon>
        <taxon>Bacteroidales</taxon>
        <taxon>Bacteroidaceae</taxon>
        <taxon>Bacteroides</taxon>
    </lineage>
</organism>
<gene>
    <name evidence="1" type="ORF">M1B78_18405</name>
</gene>
<proteinExistence type="predicted"/>
<dbReference type="Proteomes" id="UP001143810">
    <property type="component" value="Unassembled WGS sequence"/>
</dbReference>
<comment type="caution">
    <text evidence="1">The sequence shown here is derived from an EMBL/GenBank/DDBJ whole genome shotgun (WGS) entry which is preliminary data.</text>
</comment>
<evidence type="ECO:0000313" key="1">
    <source>
        <dbReference type="EMBL" id="MCR6510059.1"/>
    </source>
</evidence>
<evidence type="ECO:0000313" key="2">
    <source>
        <dbReference type="Proteomes" id="UP001143810"/>
    </source>
</evidence>
<name>A0A9X2SX78_9BACE</name>